<dbReference type="AlphaFoldDB" id="A0A4S8HSR3"/>
<accession>A0A4S8HSR3</accession>
<evidence type="ECO:0000313" key="4">
    <source>
        <dbReference type="Proteomes" id="UP000306918"/>
    </source>
</evidence>
<keyword evidence="4" id="KW-1185">Reference proteome</keyword>
<dbReference type="Gene3D" id="3.90.640.20">
    <property type="entry name" value="Heat-shock cognate protein, ATPase"/>
    <property type="match status" value="1"/>
</dbReference>
<dbReference type="Gene3D" id="3.30.565.40">
    <property type="entry name" value="Fervidobacterium nodosum Rt17-B1 like"/>
    <property type="match status" value="1"/>
</dbReference>
<protein>
    <submittedName>
        <fullName evidence="3">DUF3298 domain-containing protein</fullName>
    </submittedName>
</protein>
<evidence type="ECO:0000313" key="3">
    <source>
        <dbReference type="EMBL" id="THU37014.1"/>
    </source>
</evidence>
<dbReference type="Proteomes" id="UP000306918">
    <property type="component" value="Unassembled WGS sequence"/>
</dbReference>
<feature type="domain" description="DUF3298" evidence="2">
    <location>
        <begin position="271"/>
        <end position="340"/>
    </location>
</feature>
<dbReference type="InterPro" id="IPR021729">
    <property type="entry name" value="DUF3298"/>
</dbReference>
<feature type="signal peptide" evidence="1">
    <location>
        <begin position="1"/>
        <end position="19"/>
    </location>
</feature>
<dbReference type="EMBL" id="STFF01000005">
    <property type="protein sequence ID" value="THU37014.1"/>
    <property type="molecule type" value="Genomic_DNA"/>
</dbReference>
<dbReference type="OrthoDB" id="594879at2"/>
<reference evidence="3 4" key="1">
    <citation type="submission" date="2019-04" db="EMBL/GenBank/DDBJ databases">
        <title>Niastella caeni sp. nov., isolated from activated sludge.</title>
        <authorList>
            <person name="Sheng M."/>
        </authorList>
    </citation>
    <scope>NUCLEOTIDE SEQUENCE [LARGE SCALE GENOMIC DNA]</scope>
    <source>
        <strain evidence="3 4">HX-2-15</strain>
    </source>
</reference>
<sequence length="359" mass="40709">MRQTFILLFILGSFHAALAQKSNAAPVITRYYFFTGTIDKFPVTFHLYRINEQFSGIYYYNSTEVPIAVYGILKKDQFLKLAHNDQDGEVTEEISGNFKDSSFSGTWQNKGKMLPFRVALPQNSHLLAFDYIYTEGSKKLTGDGNNRDALSYDAATIWPAASSKHPATNLIKEIIYEAFDEKQSQEPIGKIMINEKNEILNQGKEEDAPTYALSRKVQVEYRNARLLTLSKFIYTDGGGVHGNYGTQYICIDLVNNHKLAITDVLDTLACRETLRTLLAKKFRTKYKVKPEEKLSEYLFNDTIAPGNNFMLTSKGIAFNYVPYEIAAYALGEVFLYIPYKELSGCLKPEFKQLIGIVGQ</sequence>
<organism evidence="3 4">
    <name type="scientific">Niastella caeni</name>
    <dbReference type="NCBI Taxonomy" id="2569763"/>
    <lineage>
        <taxon>Bacteria</taxon>
        <taxon>Pseudomonadati</taxon>
        <taxon>Bacteroidota</taxon>
        <taxon>Chitinophagia</taxon>
        <taxon>Chitinophagales</taxon>
        <taxon>Chitinophagaceae</taxon>
        <taxon>Niastella</taxon>
    </lineage>
</organism>
<gene>
    <name evidence="3" type="ORF">FAM09_18840</name>
</gene>
<evidence type="ECO:0000259" key="2">
    <source>
        <dbReference type="Pfam" id="PF11738"/>
    </source>
</evidence>
<dbReference type="InterPro" id="IPR037126">
    <property type="entry name" value="PdaC/RsiV-like_sf"/>
</dbReference>
<keyword evidence="1" id="KW-0732">Signal</keyword>
<evidence type="ECO:0000256" key="1">
    <source>
        <dbReference type="SAM" id="SignalP"/>
    </source>
</evidence>
<dbReference type="Pfam" id="PF11738">
    <property type="entry name" value="DUF3298"/>
    <property type="match status" value="1"/>
</dbReference>
<name>A0A4S8HSR3_9BACT</name>
<feature type="chain" id="PRO_5020950704" evidence="1">
    <location>
        <begin position="20"/>
        <end position="359"/>
    </location>
</feature>
<dbReference type="RefSeq" id="WP_136578690.1">
    <property type="nucleotide sequence ID" value="NZ_STFF01000005.1"/>
</dbReference>
<proteinExistence type="predicted"/>
<comment type="caution">
    <text evidence="3">The sequence shown here is derived from an EMBL/GenBank/DDBJ whole genome shotgun (WGS) entry which is preliminary data.</text>
</comment>